<sequence length="140" mass="15181">MMDYEILLPIVVVFYFQQLFAEEKGKDMQRPVACPATSCGYSSPPLLCNASYKARESKMGMKGSSSVKSSASLAGNNGGSVSKLKLLACSIQGLTAVMSSPFLPCDLSSSFSEILQRVGWEVGNCWSFFLFLEQIVVVLV</sequence>
<organism evidence="1 2">
    <name type="scientific">Camellia sinensis var. sinensis</name>
    <name type="common">China tea</name>
    <dbReference type="NCBI Taxonomy" id="542762"/>
    <lineage>
        <taxon>Eukaryota</taxon>
        <taxon>Viridiplantae</taxon>
        <taxon>Streptophyta</taxon>
        <taxon>Embryophyta</taxon>
        <taxon>Tracheophyta</taxon>
        <taxon>Spermatophyta</taxon>
        <taxon>Magnoliopsida</taxon>
        <taxon>eudicotyledons</taxon>
        <taxon>Gunneridae</taxon>
        <taxon>Pentapetalae</taxon>
        <taxon>asterids</taxon>
        <taxon>Ericales</taxon>
        <taxon>Theaceae</taxon>
        <taxon>Camellia</taxon>
    </lineage>
</organism>
<dbReference type="EMBL" id="SDRB02011997">
    <property type="protein sequence ID" value="THF99212.1"/>
    <property type="molecule type" value="Genomic_DNA"/>
</dbReference>
<name>A0A4S4D9M6_CAMSN</name>
<accession>A0A4S4D9M6</accession>
<keyword evidence="2" id="KW-1185">Reference proteome</keyword>
<dbReference type="AlphaFoldDB" id="A0A4S4D9M6"/>
<reference evidence="1 2" key="1">
    <citation type="journal article" date="2018" name="Proc. Natl. Acad. Sci. U.S.A.">
        <title>Draft genome sequence of Camellia sinensis var. sinensis provides insights into the evolution of the tea genome and tea quality.</title>
        <authorList>
            <person name="Wei C."/>
            <person name="Yang H."/>
            <person name="Wang S."/>
            <person name="Zhao J."/>
            <person name="Liu C."/>
            <person name="Gao L."/>
            <person name="Xia E."/>
            <person name="Lu Y."/>
            <person name="Tai Y."/>
            <person name="She G."/>
            <person name="Sun J."/>
            <person name="Cao H."/>
            <person name="Tong W."/>
            <person name="Gao Q."/>
            <person name="Li Y."/>
            <person name="Deng W."/>
            <person name="Jiang X."/>
            <person name="Wang W."/>
            <person name="Chen Q."/>
            <person name="Zhang S."/>
            <person name="Li H."/>
            <person name="Wu J."/>
            <person name="Wang P."/>
            <person name="Li P."/>
            <person name="Shi C."/>
            <person name="Zheng F."/>
            <person name="Jian J."/>
            <person name="Huang B."/>
            <person name="Shan D."/>
            <person name="Shi M."/>
            <person name="Fang C."/>
            <person name="Yue Y."/>
            <person name="Li F."/>
            <person name="Li D."/>
            <person name="Wei S."/>
            <person name="Han B."/>
            <person name="Jiang C."/>
            <person name="Yin Y."/>
            <person name="Xia T."/>
            <person name="Zhang Z."/>
            <person name="Bennetzen J.L."/>
            <person name="Zhao S."/>
            <person name="Wan X."/>
        </authorList>
    </citation>
    <scope>NUCLEOTIDE SEQUENCE [LARGE SCALE GENOMIC DNA]</scope>
    <source>
        <strain evidence="2">cv. Shuchazao</strain>
        <tissue evidence="1">Leaf</tissue>
    </source>
</reference>
<gene>
    <name evidence="1" type="ORF">TEA_020987</name>
</gene>
<evidence type="ECO:0000313" key="2">
    <source>
        <dbReference type="Proteomes" id="UP000306102"/>
    </source>
</evidence>
<evidence type="ECO:0000313" key="1">
    <source>
        <dbReference type="EMBL" id="THF99212.1"/>
    </source>
</evidence>
<dbReference type="Proteomes" id="UP000306102">
    <property type="component" value="Unassembled WGS sequence"/>
</dbReference>
<proteinExistence type="predicted"/>
<comment type="caution">
    <text evidence="1">The sequence shown here is derived from an EMBL/GenBank/DDBJ whole genome shotgun (WGS) entry which is preliminary data.</text>
</comment>
<protein>
    <submittedName>
        <fullName evidence="1">Uncharacterized protein</fullName>
    </submittedName>
</protein>